<name>A0ACC0V4K9_9HYPO</name>
<dbReference type="Proteomes" id="UP001163324">
    <property type="component" value="Chromosome 3"/>
</dbReference>
<evidence type="ECO:0000313" key="1">
    <source>
        <dbReference type="EMBL" id="KAI9901233.1"/>
    </source>
</evidence>
<evidence type="ECO:0000313" key="2">
    <source>
        <dbReference type="Proteomes" id="UP001163324"/>
    </source>
</evidence>
<proteinExistence type="predicted"/>
<protein>
    <submittedName>
        <fullName evidence="1">Uncharacterized protein</fullName>
    </submittedName>
</protein>
<accession>A0ACC0V4K9</accession>
<comment type="caution">
    <text evidence="1">The sequence shown here is derived from an EMBL/GenBank/DDBJ whole genome shotgun (WGS) entry which is preliminary data.</text>
</comment>
<dbReference type="EMBL" id="CM047942">
    <property type="protein sequence ID" value="KAI9901233.1"/>
    <property type="molecule type" value="Genomic_DNA"/>
</dbReference>
<organism evidence="1 2">
    <name type="scientific">Trichothecium roseum</name>
    <dbReference type="NCBI Taxonomy" id="47278"/>
    <lineage>
        <taxon>Eukaryota</taxon>
        <taxon>Fungi</taxon>
        <taxon>Dikarya</taxon>
        <taxon>Ascomycota</taxon>
        <taxon>Pezizomycotina</taxon>
        <taxon>Sordariomycetes</taxon>
        <taxon>Hypocreomycetidae</taxon>
        <taxon>Hypocreales</taxon>
        <taxon>Hypocreales incertae sedis</taxon>
        <taxon>Trichothecium</taxon>
    </lineage>
</organism>
<sequence length="695" mass="79775">MAQVLHRAAKPISVNEFKDAIDALCRPVYRGLYYTRSRPILLAVSGGADSMALAYMFSKTAATYPTTKIAGYPIRNCWTCVVDHGIREGSGREAAAVAMELQKMRVKTYTRRIRWGNIDPSTLSNIESEARIRRFQTLAQVAFYINASNIFLAHHEDDQHETVLMRLLMGHGYRGLQGISEHSDIPECHMMYGAYRSGMLRELDIQDPYLRFRPSERLRRYMRTSYREEYPSDEMDEYEVPPDSDPWDSSIDVAAKYPGNVDQATLVEHKVPYLKPLDCESGGLSIYRPLLGFGKDRIVATLEANKISWFEDPTNKDQTMTLRNAVRHMVNNHTLPRALQKPALLAMSDRARRRAKSEEAEARRWIIRTGMIEEFDPNAGTLSASIPSLNIRHERRRGLFSEARYKLRKTRLKAVAAAVVRNLIAFITPETNLPSLSTLDTVVFRLFPELNPRQPAMPTPATMSGVLFNPVVSDKKTKWFISRTPYAAHQHLPEIWVSQHTARRPTIEKLISNKGLEPLPKERWWSFKAPRLWDGRFWISVQLGSRLDLRIRPFEAEYAKPFKDGLLPDRRAKLEKLLKHYAPGKVRYSLPAIYHAHPGSDDPGKYEPGVRPKLALTMLALPTLGIQLPGTEAGLKWKVTYKNVDLELTRQREGLNYLARRLRQPHSLSRCLRRRRLQCWEGKRGQSSQEKCMSR</sequence>
<keyword evidence="2" id="KW-1185">Reference proteome</keyword>
<reference evidence="1" key="1">
    <citation type="submission" date="2022-10" db="EMBL/GenBank/DDBJ databases">
        <title>Complete Genome of Trichothecium roseum strain YXFP-22015, a Plant Pathogen Isolated from Citrus.</title>
        <authorList>
            <person name="Wang Y."/>
            <person name="Zhu L."/>
        </authorList>
    </citation>
    <scope>NUCLEOTIDE SEQUENCE</scope>
    <source>
        <strain evidence="1">YXFP-22015</strain>
    </source>
</reference>
<gene>
    <name evidence="1" type="ORF">N3K66_003050</name>
</gene>